<dbReference type="AlphaFoldDB" id="A0A450YNV5"/>
<feature type="transmembrane region" description="Helical" evidence="6">
    <location>
        <begin position="97"/>
        <end position="115"/>
    </location>
</feature>
<feature type="transmembrane region" description="Helical" evidence="6">
    <location>
        <begin position="121"/>
        <end position="141"/>
    </location>
</feature>
<comment type="similarity">
    <text evidence="2">Belongs to the GtrA family.</text>
</comment>
<keyword evidence="3 6" id="KW-0812">Transmembrane</keyword>
<evidence type="ECO:0000256" key="4">
    <source>
        <dbReference type="ARBA" id="ARBA00022989"/>
    </source>
</evidence>
<feature type="domain" description="GtrA/DPMS transmembrane" evidence="7">
    <location>
        <begin position="33"/>
        <end position="147"/>
    </location>
</feature>
<evidence type="ECO:0000256" key="2">
    <source>
        <dbReference type="ARBA" id="ARBA00009399"/>
    </source>
</evidence>
<evidence type="ECO:0000256" key="6">
    <source>
        <dbReference type="SAM" id="Phobius"/>
    </source>
</evidence>
<gene>
    <name evidence="8" type="ORF">BECKTC1821E_GA0114239_10243</name>
</gene>
<keyword evidence="5 6" id="KW-0472">Membrane</keyword>
<reference evidence="8" key="1">
    <citation type="submission" date="2019-02" db="EMBL/GenBank/DDBJ databases">
        <authorList>
            <person name="Gruber-Vodicka R. H."/>
            <person name="Seah K. B. B."/>
        </authorList>
    </citation>
    <scope>NUCLEOTIDE SEQUENCE</scope>
    <source>
        <strain evidence="8">BECK_BZ125</strain>
    </source>
</reference>
<sequence>MTISLNDSMWRNDVSGMGLTRMQLLHEMILATRFGMVGIVATAVHILVVWLLLISTTLSPIVANTLAFPTALGVSFVGNYLWTFSAPGNPARAIKRFLAISLCAFAMNTLLLTFLVRSGWFSPVISAIFSATVVPVITFVASRLWGFKSSRGGS</sequence>
<dbReference type="GO" id="GO:0000271">
    <property type="term" value="P:polysaccharide biosynthetic process"/>
    <property type="evidence" value="ECO:0007669"/>
    <property type="project" value="InterPro"/>
</dbReference>
<feature type="transmembrane region" description="Helical" evidence="6">
    <location>
        <begin position="30"/>
        <end position="54"/>
    </location>
</feature>
<evidence type="ECO:0000256" key="1">
    <source>
        <dbReference type="ARBA" id="ARBA00004141"/>
    </source>
</evidence>
<dbReference type="EMBL" id="CAADFT010000024">
    <property type="protein sequence ID" value="VFK43241.1"/>
    <property type="molecule type" value="Genomic_DNA"/>
</dbReference>
<comment type="subcellular location">
    <subcellularLocation>
        <location evidence="1">Membrane</location>
        <topology evidence="1">Multi-pass membrane protein</topology>
    </subcellularLocation>
</comment>
<evidence type="ECO:0000259" key="7">
    <source>
        <dbReference type="Pfam" id="PF04138"/>
    </source>
</evidence>
<dbReference type="InterPro" id="IPR051401">
    <property type="entry name" value="GtrA_CellWall_Glycosyl"/>
</dbReference>
<proteinExistence type="inferred from homology"/>
<evidence type="ECO:0000256" key="5">
    <source>
        <dbReference type="ARBA" id="ARBA00023136"/>
    </source>
</evidence>
<feature type="transmembrane region" description="Helical" evidence="6">
    <location>
        <begin position="66"/>
        <end position="85"/>
    </location>
</feature>
<dbReference type="InterPro" id="IPR007267">
    <property type="entry name" value="GtrA_DPMS_TM"/>
</dbReference>
<evidence type="ECO:0000313" key="8">
    <source>
        <dbReference type="EMBL" id="VFK43241.1"/>
    </source>
</evidence>
<dbReference type="PANTHER" id="PTHR38459">
    <property type="entry name" value="PROPHAGE BACTOPRENOL-LINKED GLUCOSE TRANSLOCASE HOMOLOG"/>
    <property type="match status" value="1"/>
</dbReference>
<dbReference type="Pfam" id="PF04138">
    <property type="entry name" value="GtrA_DPMS_TM"/>
    <property type="match status" value="1"/>
</dbReference>
<keyword evidence="4 6" id="KW-1133">Transmembrane helix</keyword>
<evidence type="ECO:0000256" key="3">
    <source>
        <dbReference type="ARBA" id="ARBA00022692"/>
    </source>
</evidence>
<name>A0A450YNV5_9GAMM</name>
<dbReference type="PANTHER" id="PTHR38459:SF1">
    <property type="entry name" value="PROPHAGE BACTOPRENOL-LINKED GLUCOSE TRANSLOCASE HOMOLOG"/>
    <property type="match status" value="1"/>
</dbReference>
<protein>
    <submittedName>
        <fullName evidence="8">Flippase GtrA (Transmembrane translocase of bactoprenol-linked glucose)</fullName>
    </submittedName>
</protein>
<dbReference type="GO" id="GO:0005886">
    <property type="term" value="C:plasma membrane"/>
    <property type="evidence" value="ECO:0007669"/>
    <property type="project" value="TreeGrafter"/>
</dbReference>
<accession>A0A450YNV5</accession>
<organism evidence="8">
    <name type="scientific">Candidatus Kentrum sp. TC</name>
    <dbReference type="NCBI Taxonomy" id="2126339"/>
    <lineage>
        <taxon>Bacteria</taxon>
        <taxon>Pseudomonadati</taxon>
        <taxon>Pseudomonadota</taxon>
        <taxon>Gammaproteobacteria</taxon>
        <taxon>Candidatus Kentrum</taxon>
    </lineage>
</organism>